<gene>
    <name evidence="1" type="ORF">FHX73_111065</name>
</gene>
<name>A0A561UD69_9ACTN</name>
<sequence>MTTRYQLHLNPHRIAADHARIRLRAALGVGGLVLPSLGLDEPSLLTGHVLVELGRATPETVLRMADLLLSGFACADR</sequence>
<evidence type="ECO:0000313" key="1">
    <source>
        <dbReference type="EMBL" id="TWF97285.1"/>
    </source>
</evidence>
<dbReference type="AlphaFoldDB" id="A0A561UD69"/>
<keyword evidence="2" id="KW-1185">Reference proteome</keyword>
<accession>A0A561UD69</accession>
<comment type="caution">
    <text evidence="1">The sequence shown here is derived from an EMBL/GenBank/DDBJ whole genome shotgun (WGS) entry which is preliminary data.</text>
</comment>
<protein>
    <submittedName>
        <fullName evidence="1">Uncharacterized protein</fullName>
    </submittedName>
</protein>
<evidence type="ECO:0000313" key="2">
    <source>
        <dbReference type="Proteomes" id="UP000317940"/>
    </source>
</evidence>
<dbReference type="RefSeq" id="WP_246213360.1">
    <property type="nucleotide sequence ID" value="NZ_BAAAMZ010000008.1"/>
</dbReference>
<dbReference type="Proteomes" id="UP000317940">
    <property type="component" value="Unassembled WGS sequence"/>
</dbReference>
<dbReference type="EMBL" id="VIWT01000001">
    <property type="protein sequence ID" value="TWF97285.1"/>
    <property type="molecule type" value="Genomic_DNA"/>
</dbReference>
<organism evidence="1 2">
    <name type="scientific">Kitasatospora viridis</name>
    <dbReference type="NCBI Taxonomy" id="281105"/>
    <lineage>
        <taxon>Bacteria</taxon>
        <taxon>Bacillati</taxon>
        <taxon>Actinomycetota</taxon>
        <taxon>Actinomycetes</taxon>
        <taxon>Kitasatosporales</taxon>
        <taxon>Streptomycetaceae</taxon>
        <taxon>Kitasatospora</taxon>
    </lineage>
</organism>
<reference evidence="1 2" key="1">
    <citation type="submission" date="2019-06" db="EMBL/GenBank/DDBJ databases">
        <title>Sequencing the genomes of 1000 actinobacteria strains.</title>
        <authorList>
            <person name="Klenk H.-P."/>
        </authorList>
    </citation>
    <scope>NUCLEOTIDE SEQUENCE [LARGE SCALE GENOMIC DNA]</scope>
    <source>
        <strain evidence="1 2">DSM 44826</strain>
    </source>
</reference>
<proteinExistence type="predicted"/>